<dbReference type="InterPro" id="IPR002930">
    <property type="entry name" value="GCV_H"/>
</dbReference>
<dbReference type="PANTHER" id="PTHR11715:SF3">
    <property type="entry name" value="GLYCINE CLEAVAGE SYSTEM H PROTEIN-RELATED"/>
    <property type="match status" value="1"/>
</dbReference>
<evidence type="ECO:0000313" key="6">
    <source>
        <dbReference type="EMBL" id="EFO80768.1"/>
    </source>
</evidence>
<comment type="cofactor">
    <cofactor evidence="3">
        <name>(R)-lipoate</name>
        <dbReference type="ChEBI" id="CHEBI:83088"/>
    </cofactor>
    <text evidence="3">Binds 1 lipoyl cofactor covalently.</text>
</comment>
<dbReference type="GO" id="GO:0005829">
    <property type="term" value="C:cytosol"/>
    <property type="evidence" value="ECO:0007669"/>
    <property type="project" value="TreeGrafter"/>
</dbReference>
<dbReference type="Pfam" id="PF01597">
    <property type="entry name" value="GCV_H"/>
    <property type="match status" value="1"/>
</dbReference>
<dbReference type="PROSITE" id="PS50968">
    <property type="entry name" value="BIOTINYL_LIPOYL"/>
    <property type="match status" value="1"/>
</dbReference>
<sequence>MPNRGIHNEEQVTMSYNVPAELRYSKSDEWVRVEGDELVIGITDFAQDQLGDIVYIELPKVGALITPGESFGVIESVKASSDLYAPVGGEVVAVNGDLEASQEPINRDPYGEGWLIRVRPSGAEEELLDAAAYTAFCEERGH</sequence>
<dbReference type="InterPro" id="IPR017453">
    <property type="entry name" value="GCV_H_sub"/>
</dbReference>
<dbReference type="NCBIfam" id="TIGR00527">
    <property type="entry name" value="gcvH"/>
    <property type="match status" value="1"/>
</dbReference>
<proteinExistence type="inferred from homology"/>
<protein>
    <recommendedName>
        <fullName evidence="3">Glycine cleavage system H protein</fullName>
    </recommendedName>
</protein>
<name>E1IDI8_9CHLR</name>
<dbReference type="Gene3D" id="2.40.50.100">
    <property type="match status" value="1"/>
</dbReference>
<dbReference type="EMBL" id="ADVR01000041">
    <property type="protein sequence ID" value="EFO80768.1"/>
    <property type="molecule type" value="Genomic_DNA"/>
</dbReference>
<dbReference type="GO" id="GO:0005960">
    <property type="term" value="C:glycine cleavage complex"/>
    <property type="evidence" value="ECO:0007669"/>
    <property type="project" value="InterPro"/>
</dbReference>
<evidence type="ECO:0000313" key="7">
    <source>
        <dbReference type="Proteomes" id="UP000054010"/>
    </source>
</evidence>
<evidence type="ECO:0000259" key="5">
    <source>
        <dbReference type="PROSITE" id="PS50968"/>
    </source>
</evidence>
<dbReference type="InterPro" id="IPR011053">
    <property type="entry name" value="Single_hybrid_motif"/>
</dbReference>
<keyword evidence="7" id="KW-1185">Reference proteome</keyword>
<reference evidence="6 7" key="1">
    <citation type="journal article" date="2011" name="J. Bacteriol.">
        <title>Draft genome sequence of the anoxygenic filamentous phototrophic bacterium Oscillochloris trichoides subsp. DG-6.</title>
        <authorList>
            <person name="Kuznetsov B.B."/>
            <person name="Ivanovsky R.N."/>
            <person name="Keppen O.I."/>
            <person name="Sukhacheva M.V."/>
            <person name="Bumazhkin B.K."/>
            <person name="Patutina E.O."/>
            <person name="Beletsky A.V."/>
            <person name="Mardanov A.V."/>
            <person name="Baslerov R.V."/>
            <person name="Panteleeva A.N."/>
            <person name="Kolganova T.V."/>
            <person name="Ravin N.V."/>
            <person name="Skryabin K.G."/>
        </authorList>
    </citation>
    <scope>NUCLEOTIDE SEQUENCE [LARGE SCALE GENOMIC DNA]</scope>
    <source>
        <strain evidence="6 7">DG-6</strain>
    </source>
</reference>
<comment type="subunit">
    <text evidence="3">The glycine cleavage system is composed of four proteins: P, T, L and H.</text>
</comment>
<dbReference type="InterPro" id="IPR003016">
    <property type="entry name" value="2-oxoA_DH_lipoyl-BS"/>
</dbReference>
<comment type="function">
    <text evidence="3">The glycine cleavage system catalyzes the degradation of glycine. The H protein shuttles the methylamine group of glycine from the P protein to the T protein.</text>
</comment>
<dbReference type="STRING" id="765420.OSCT_1389"/>
<feature type="modified residue" description="N6-lipoyllysine" evidence="3 4">
    <location>
        <position position="78"/>
    </location>
</feature>
<accession>E1IDI8</accession>
<evidence type="ECO:0000256" key="2">
    <source>
        <dbReference type="ARBA" id="ARBA00022823"/>
    </source>
</evidence>
<feature type="domain" description="Lipoyl-binding" evidence="5">
    <location>
        <begin position="37"/>
        <end position="119"/>
    </location>
</feature>
<dbReference type="InterPro" id="IPR033753">
    <property type="entry name" value="GCV_H/Fam206"/>
</dbReference>
<dbReference type="NCBIfam" id="NF002270">
    <property type="entry name" value="PRK01202.1"/>
    <property type="match status" value="1"/>
</dbReference>
<gene>
    <name evidence="3" type="primary">gcvH</name>
    <name evidence="6" type="ORF">OSCT_1389</name>
</gene>
<dbReference type="Proteomes" id="UP000054010">
    <property type="component" value="Unassembled WGS sequence"/>
</dbReference>
<dbReference type="HAMAP" id="MF_00272">
    <property type="entry name" value="GcvH"/>
    <property type="match status" value="1"/>
</dbReference>
<dbReference type="HOGENOM" id="CLU_097408_2_2_0"/>
<comment type="caution">
    <text evidence="6">The sequence shown here is derived from an EMBL/GenBank/DDBJ whole genome shotgun (WGS) entry which is preliminary data.</text>
</comment>
<dbReference type="GO" id="GO:0019464">
    <property type="term" value="P:glycine decarboxylation via glycine cleavage system"/>
    <property type="evidence" value="ECO:0007669"/>
    <property type="project" value="UniProtKB-UniRule"/>
</dbReference>
<dbReference type="GO" id="GO:0009249">
    <property type="term" value="P:protein lipoylation"/>
    <property type="evidence" value="ECO:0007669"/>
    <property type="project" value="TreeGrafter"/>
</dbReference>
<evidence type="ECO:0000256" key="4">
    <source>
        <dbReference type="PIRSR" id="PIRSR617453-50"/>
    </source>
</evidence>
<evidence type="ECO:0000256" key="1">
    <source>
        <dbReference type="ARBA" id="ARBA00009249"/>
    </source>
</evidence>
<comment type="similarity">
    <text evidence="1 3">Belongs to the GcvH family.</text>
</comment>
<dbReference type="AlphaFoldDB" id="E1IDI8"/>
<dbReference type="InterPro" id="IPR000089">
    <property type="entry name" value="Biotin_lipoyl"/>
</dbReference>
<dbReference type="PANTHER" id="PTHR11715">
    <property type="entry name" value="GLYCINE CLEAVAGE SYSTEM H PROTEIN"/>
    <property type="match status" value="1"/>
</dbReference>
<dbReference type="PROSITE" id="PS00189">
    <property type="entry name" value="LIPOYL"/>
    <property type="match status" value="1"/>
</dbReference>
<organism evidence="6 7">
    <name type="scientific">Oscillochloris trichoides DG-6</name>
    <dbReference type="NCBI Taxonomy" id="765420"/>
    <lineage>
        <taxon>Bacteria</taxon>
        <taxon>Bacillati</taxon>
        <taxon>Chloroflexota</taxon>
        <taxon>Chloroflexia</taxon>
        <taxon>Chloroflexales</taxon>
        <taxon>Chloroflexineae</taxon>
        <taxon>Oscillochloridaceae</taxon>
        <taxon>Oscillochloris</taxon>
    </lineage>
</organism>
<dbReference type="eggNOG" id="COG0509">
    <property type="taxonomic scope" value="Bacteria"/>
</dbReference>
<keyword evidence="2 3" id="KW-0450">Lipoyl</keyword>
<dbReference type="CDD" id="cd06848">
    <property type="entry name" value="GCS_H"/>
    <property type="match status" value="1"/>
</dbReference>
<dbReference type="SUPFAM" id="SSF51230">
    <property type="entry name" value="Single hybrid motif"/>
    <property type="match status" value="1"/>
</dbReference>
<evidence type="ECO:0000256" key="3">
    <source>
        <dbReference type="HAMAP-Rule" id="MF_00272"/>
    </source>
</evidence>